<dbReference type="PANTHER" id="PTHR33568:SF3">
    <property type="entry name" value="DNA-DIRECTED DNA POLYMERASE"/>
    <property type="match status" value="1"/>
</dbReference>
<evidence type="ECO:0000313" key="2">
    <source>
        <dbReference type="Proteomes" id="UP001159405"/>
    </source>
</evidence>
<dbReference type="EMBL" id="CALNXK010000128">
    <property type="protein sequence ID" value="CAH3164150.1"/>
    <property type="molecule type" value="Genomic_DNA"/>
</dbReference>
<organism evidence="1 2">
    <name type="scientific">Porites lobata</name>
    <dbReference type="NCBI Taxonomy" id="104759"/>
    <lineage>
        <taxon>Eukaryota</taxon>
        <taxon>Metazoa</taxon>
        <taxon>Cnidaria</taxon>
        <taxon>Anthozoa</taxon>
        <taxon>Hexacorallia</taxon>
        <taxon>Scleractinia</taxon>
        <taxon>Fungiina</taxon>
        <taxon>Poritidae</taxon>
        <taxon>Porites</taxon>
    </lineage>
</organism>
<dbReference type="InterPro" id="IPR036397">
    <property type="entry name" value="RNaseH_sf"/>
</dbReference>
<accession>A0ABN8QHI2</accession>
<gene>
    <name evidence="1" type="ORF">PLOB_00006145</name>
</gene>
<sequence>DYLQIYLGSNRLANNFTSARVRVRDWRHTQGPARHLLEQMTALLNSNEDFAVDDTFVVDLTYVRPPRGTGRRKLGSDAFANMVKSKHSCIEIPNKDDLCCARALVTARAYQHKDQSPLHLSEYNSIRQGRDVQTAKARDLHRLAKVPEGACGLPEIREFEKVLPDYQIIVVSADHGNAIVHCGPTALHPLILLAHQGHYDVITKLNAYFGVNYFCLRCRKGYKTKDFRHHRCPGFKCYCCQQSDCSDFATHPARDAATELCPHCHRRFFGPRCLELHTIRSPSGERVHPLTFDNVCAQLRCCGHCGRTFKSYQAFLSHLCGYQPCYNCGLTVDVWDHQCFIQAIPLRRGPKRKHPTSSTATQPGPEEQAVVKIFFDCECMQEGGEAHRVNLVCAETSLDDQRYQFPSMQEFMAWVWHLRVTDPGRRPFVVIAHNFQGYDGYLLLEELYRQAVKQEADGWPSPEVAKDPALQIQYLEEFRRVEGVILDPAKIERNEGRRTLGKLMANSFWGKFGQRTNKTQVTTCKDPESFFDLFLDGERDIHRILPAGEQMIDVYHSFKEDVGELGTNTNIFVAAFTTAHARVKLYHDGLLPLHTRVLYMDTDSVVYLATQGETHLPRGRFLGQFKDELKGDVIDEFVAGGPKNYAYRTRSGQECCKVRGFTLDARGQAVLNFESVRNLVQKDMTEPLDRPRTLSVDNPHHIVRNVPDKTLHSVRQRKTYSMVQDKRVLEATTGMTYPYGYRPSQDIVDDMVLSVLFSDIDSPLEDYEEDLPFVPETCQG</sequence>
<comment type="caution">
    <text evidence="1">The sequence shown here is derived from an EMBL/GenBank/DDBJ whole genome shotgun (WGS) entry which is preliminary data.</text>
</comment>
<dbReference type="Gene3D" id="3.30.420.10">
    <property type="entry name" value="Ribonuclease H-like superfamily/Ribonuclease H"/>
    <property type="match status" value="1"/>
</dbReference>
<dbReference type="InterPro" id="IPR043502">
    <property type="entry name" value="DNA/RNA_pol_sf"/>
</dbReference>
<keyword evidence="2" id="KW-1185">Reference proteome</keyword>
<feature type="non-terminal residue" evidence="1">
    <location>
        <position position="1"/>
    </location>
</feature>
<evidence type="ECO:0008006" key="3">
    <source>
        <dbReference type="Google" id="ProtNLM"/>
    </source>
</evidence>
<protein>
    <recommendedName>
        <fullName evidence="3">DNA-directed DNA polymerase</fullName>
    </recommendedName>
</protein>
<dbReference type="InterPro" id="IPR023211">
    <property type="entry name" value="DNA_pol_palm_dom_sf"/>
</dbReference>
<dbReference type="Gene3D" id="1.10.287.690">
    <property type="entry name" value="Helix hairpin bin"/>
    <property type="match status" value="1"/>
</dbReference>
<dbReference type="Gene3D" id="3.90.1600.10">
    <property type="entry name" value="Palm domain of DNA polymerase"/>
    <property type="match status" value="1"/>
</dbReference>
<dbReference type="SUPFAM" id="SSF56672">
    <property type="entry name" value="DNA/RNA polymerases"/>
    <property type="match status" value="1"/>
</dbReference>
<reference evidence="1 2" key="1">
    <citation type="submission" date="2022-05" db="EMBL/GenBank/DDBJ databases">
        <authorList>
            <consortium name="Genoscope - CEA"/>
            <person name="William W."/>
        </authorList>
    </citation>
    <scope>NUCLEOTIDE SEQUENCE [LARGE SCALE GENOMIC DNA]</scope>
</reference>
<dbReference type="Proteomes" id="UP001159405">
    <property type="component" value="Unassembled WGS sequence"/>
</dbReference>
<proteinExistence type="predicted"/>
<evidence type="ECO:0000313" key="1">
    <source>
        <dbReference type="EMBL" id="CAH3164150.1"/>
    </source>
</evidence>
<name>A0ABN8QHI2_9CNID</name>
<dbReference type="PANTHER" id="PTHR33568">
    <property type="entry name" value="DNA POLYMERASE"/>
    <property type="match status" value="1"/>
</dbReference>